<feature type="transmembrane region" description="Helical" evidence="8">
    <location>
        <begin position="295"/>
        <end position="311"/>
    </location>
</feature>
<name>A0A0P6X741_9CHLR</name>
<dbReference type="OrthoDB" id="9977822at2"/>
<organism evidence="9 10">
    <name type="scientific">Ornatilinea apprima</name>
    <dbReference type="NCBI Taxonomy" id="1134406"/>
    <lineage>
        <taxon>Bacteria</taxon>
        <taxon>Bacillati</taxon>
        <taxon>Chloroflexota</taxon>
        <taxon>Anaerolineae</taxon>
        <taxon>Anaerolineales</taxon>
        <taxon>Anaerolineaceae</taxon>
        <taxon>Ornatilinea</taxon>
    </lineage>
</organism>
<gene>
    <name evidence="9" type="ORF">ADN00_12370</name>
</gene>
<dbReference type="RefSeq" id="WP_075063324.1">
    <property type="nucleotide sequence ID" value="NZ_LGCL01000026.1"/>
</dbReference>
<sequence>MSSSQKYLTFFVGLLLLTAILAVAIHTLTAGNTIGADFMVFYLAGRSSFIEGNGPYTAENNLLSQLAINERPADPSEDQLTFSYPPYVLLAIFPLVYLPFTWAQAVWMALLLVLQILLPLFLFPRAPRWAVATSFLLYPITLGFILGNFAAPIGVFLLAVYAVLFNQEQSPSHIADALAGMGLAWCTAKPQFSWLIILFLLLAALKQRRWWLLGAFSCAMVTFLAASFLILPSWPVDWVSQVLYYAQTNRTLLHLTLLLQLVLPGPLSTALTPVLVGLALIGAGFVLYRWWQGKTSALAALSWVALITYLVHPRGVAYEQITFLIPFLLWVFTPAAPRLTLTRGMSWILAIAASWLGFYGARFASGYYALPEWILAFYVLWMILYLTHWQKAERPLPSQTTTAPLE</sequence>
<feature type="transmembrane region" description="Helical" evidence="8">
    <location>
        <begin position="317"/>
        <end position="337"/>
    </location>
</feature>
<evidence type="ECO:0000256" key="7">
    <source>
        <dbReference type="ARBA" id="ARBA00024033"/>
    </source>
</evidence>
<comment type="caution">
    <text evidence="9">The sequence shown here is derived from an EMBL/GenBank/DDBJ whole genome shotgun (WGS) entry which is preliminary data.</text>
</comment>
<dbReference type="AlphaFoldDB" id="A0A0P6X741"/>
<dbReference type="EMBL" id="LGCL01000026">
    <property type="protein sequence ID" value="KPL76127.1"/>
    <property type="molecule type" value="Genomic_DNA"/>
</dbReference>
<dbReference type="Proteomes" id="UP000050417">
    <property type="component" value="Unassembled WGS sequence"/>
</dbReference>
<evidence type="ECO:0000256" key="2">
    <source>
        <dbReference type="ARBA" id="ARBA00022475"/>
    </source>
</evidence>
<keyword evidence="2" id="KW-1003">Cell membrane</keyword>
<feature type="transmembrane region" description="Helical" evidence="8">
    <location>
        <begin position="344"/>
        <end position="361"/>
    </location>
</feature>
<feature type="transmembrane region" description="Helical" evidence="8">
    <location>
        <begin position="210"/>
        <end position="231"/>
    </location>
</feature>
<keyword evidence="5 8" id="KW-1133">Transmembrane helix</keyword>
<evidence type="ECO:0000256" key="4">
    <source>
        <dbReference type="ARBA" id="ARBA00022692"/>
    </source>
</evidence>
<keyword evidence="6 8" id="KW-0472">Membrane</keyword>
<dbReference type="GO" id="GO:0016758">
    <property type="term" value="F:hexosyltransferase activity"/>
    <property type="evidence" value="ECO:0007669"/>
    <property type="project" value="InterPro"/>
</dbReference>
<keyword evidence="10" id="KW-1185">Reference proteome</keyword>
<evidence type="ECO:0000256" key="1">
    <source>
        <dbReference type="ARBA" id="ARBA00004651"/>
    </source>
</evidence>
<accession>A0A0P6X741</accession>
<evidence type="ECO:0000256" key="6">
    <source>
        <dbReference type="ARBA" id="ARBA00023136"/>
    </source>
</evidence>
<feature type="transmembrane region" description="Helical" evidence="8">
    <location>
        <begin position="102"/>
        <end position="123"/>
    </location>
</feature>
<comment type="subcellular location">
    <subcellularLocation>
        <location evidence="1">Cell membrane</location>
        <topology evidence="1">Multi-pass membrane protein</topology>
    </subcellularLocation>
</comment>
<evidence type="ECO:0000313" key="10">
    <source>
        <dbReference type="Proteomes" id="UP000050417"/>
    </source>
</evidence>
<evidence type="ECO:0000313" key="9">
    <source>
        <dbReference type="EMBL" id="KPL76127.1"/>
    </source>
</evidence>
<evidence type="ECO:0000256" key="5">
    <source>
        <dbReference type="ARBA" id="ARBA00022989"/>
    </source>
</evidence>
<comment type="similarity">
    <text evidence="7">Belongs to the glycosyltransferase 87 family.</text>
</comment>
<keyword evidence="4 8" id="KW-0812">Transmembrane</keyword>
<evidence type="ECO:0008006" key="11">
    <source>
        <dbReference type="Google" id="ProtNLM"/>
    </source>
</evidence>
<dbReference type="InterPro" id="IPR018584">
    <property type="entry name" value="GT87"/>
</dbReference>
<feature type="transmembrane region" description="Helical" evidence="8">
    <location>
        <begin position="182"/>
        <end position="203"/>
    </location>
</feature>
<evidence type="ECO:0000256" key="8">
    <source>
        <dbReference type="SAM" id="Phobius"/>
    </source>
</evidence>
<feature type="transmembrane region" description="Helical" evidence="8">
    <location>
        <begin position="267"/>
        <end position="288"/>
    </location>
</feature>
<protein>
    <recommendedName>
        <fullName evidence="11">DUF2029 domain-containing protein</fullName>
    </recommendedName>
</protein>
<feature type="transmembrane region" description="Helical" evidence="8">
    <location>
        <begin position="135"/>
        <end position="162"/>
    </location>
</feature>
<evidence type="ECO:0000256" key="3">
    <source>
        <dbReference type="ARBA" id="ARBA00022679"/>
    </source>
</evidence>
<feature type="transmembrane region" description="Helical" evidence="8">
    <location>
        <begin position="367"/>
        <end position="386"/>
    </location>
</feature>
<dbReference type="Pfam" id="PF09594">
    <property type="entry name" value="GT87"/>
    <property type="match status" value="1"/>
</dbReference>
<dbReference type="GO" id="GO:0005886">
    <property type="term" value="C:plasma membrane"/>
    <property type="evidence" value="ECO:0007669"/>
    <property type="project" value="UniProtKB-SubCell"/>
</dbReference>
<proteinExistence type="inferred from homology"/>
<reference evidence="9 10" key="1">
    <citation type="submission" date="2015-07" db="EMBL/GenBank/DDBJ databases">
        <title>Genome sequence of Ornatilinea apprima DSM 23815.</title>
        <authorList>
            <person name="Hemp J."/>
            <person name="Ward L.M."/>
            <person name="Pace L.A."/>
            <person name="Fischer W.W."/>
        </authorList>
    </citation>
    <scope>NUCLEOTIDE SEQUENCE [LARGE SCALE GENOMIC DNA]</scope>
    <source>
        <strain evidence="9 10">P3M-1</strain>
    </source>
</reference>
<keyword evidence="3" id="KW-0808">Transferase</keyword>